<dbReference type="Pfam" id="PF01794">
    <property type="entry name" value="Ferric_reduct"/>
    <property type="match status" value="1"/>
</dbReference>
<evidence type="ECO:0000256" key="5">
    <source>
        <dbReference type="ARBA" id="ARBA00023004"/>
    </source>
</evidence>
<feature type="region of interest" description="Disordered" evidence="7">
    <location>
        <begin position="209"/>
        <end position="239"/>
    </location>
</feature>
<dbReference type="EMBL" id="JAFVMH010000006">
    <property type="protein sequence ID" value="MBO1325947.1"/>
    <property type="molecule type" value="Genomic_DNA"/>
</dbReference>
<feature type="transmembrane region" description="Helical" evidence="8">
    <location>
        <begin position="65"/>
        <end position="83"/>
    </location>
</feature>
<feature type="transmembrane region" description="Helical" evidence="8">
    <location>
        <begin position="128"/>
        <end position="146"/>
    </location>
</feature>
<keyword evidence="4 8" id="KW-1133">Transmembrane helix</keyword>
<reference evidence="10" key="1">
    <citation type="submission" date="2021-03" db="EMBL/GenBank/DDBJ databases">
        <title>The complete genome sequence of Acetobacter sp. TBRC 12339.</title>
        <authorList>
            <person name="Charoenyingcharoen P."/>
            <person name="Yukphan P."/>
        </authorList>
    </citation>
    <scope>NUCLEOTIDE SEQUENCE</scope>
    <source>
        <strain evidence="10">TBRC 12339</strain>
    </source>
</reference>
<keyword evidence="3 8" id="KW-0812">Transmembrane</keyword>
<dbReference type="InterPro" id="IPR013130">
    <property type="entry name" value="Fe3_Rdtase_TM_dom"/>
</dbReference>
<keyword evidence="6 8" id="KW-0472">Membrane</keyword>
<dbReference type="GO" id="GO:0010181">
    <property type="term" value="F:FMN binding"/>
    <property type="evidence" value="ECO:0007669"/>
    <property type="project" value="TreeGrafter"/>
</dbReference>
<keyword evidence="2" id="KW-0813">Transport</keyword>
<feature type="transmembrane region" description="Helical" evidence="8">
    <location>
        <begin position="95"/>
        <end position="116"/>
    </location>
</feature>
<evidence type="ECO:0000256" key="7">
    <source>
        <dbReference type="SAM" id="MobiDB-lite"/>
    </source>
</evidence>
<evidence type="ECO:0000256" key="2">
    <source>
        <dbReference type="ARBA" id="ARBA00022448"/>
    </source>
</evidence>
<evidence type="ECO:0000313" key="11">
    <source>
        <dbReference type="Proteomes" id="UP000664073"/>
    </source>
</evidence>
<dbReference type="RefSeq" id="WP_207846621.1">
    <property type="nucleotide sequence ID" value="NZ_JAFVMH010000006.1"/>
</dbReference>
<sequence length="239" mass="27021">MEHRNTQDRAQAGRPRRRSRFSPFMRQLLFYLLFMVPAVTDVAALWLGWAGAMSWQQTLHEFGRYAFRFLLASLLVSPLRRFFKLNFMVYRRPLGLLAFSYALLHVAIYVCGAARLDLMRIVHDFLTRPFLICGALALLCMMTLALTSTRTAIMQLGRKWTELHRLAYMAMVLVCLHYSLAFKTWRIEPLLYAAFALAVLATRLFKPGRGEQTGGDPTGAAHARGKSGGKAGGDKSSRA</sequence>
<comment type="subcellular location">
    <subcellularLocation>
        <location evidence="1">Membrane</location>
        <topology evidence="1">Multi-pass membrane protein</topology>
    </subcellularLocation>
</comment>
<dbReference type="GO" id="GO:0016679">
    <property type="term" value="F:oxidoreductase activity, acting on diphenols and related substances as donors"/>
    <property type="evidence" value="ECO:0007669"/>
    <property type="project" value="TreeGrafter"/>
</dbReference>
<evidence type="ECO:0000256" key="1">
    <source>
        <dbReference type="ARBA" id="ARBA00004141"/>
    </source>
</evidence>
<dbReference type="PANTHER" id="PTHR36964">
    <property type="entry name" value="PROTEIN-METHIONINE-SULFOXIDE REDUCTASE HEME-BINDING SUBUNIT MSRQ"/>
    <property type="match status" value="1"/>
</dbReference>
<keyword evidence="5" id="KW-0408">Iron</keyword>
<feature type="transmembrane region" description="Helical" evidence="8">
    <location>
        <begin position="28"/>
        <end position="49"/>
    </location>
</feature>
<evidence type="ECO:0000256" key="4">
    <source>
        <dbReference type="ARBA" id="ARBA00022989"/>
    </source>
</evidence>
<evidence type="ECO:0000256" key="8">
    <source>
        <dbReference type="SAM" id="Phobius"/>
    </source>
</evidence>
<evidence type="ECO:0000259" key="9">
    <source>
        <dbReference type="Pfam" id="PF01794"/>
    </source>
</evidence>
<dbReference type="GO" id="GO:0005886">
    <property type="term" value="C:plasma membrane"/>
    <property type="evidence" value="ECO:0007669"/>
    <property type="project" value="TreeGrafter"/>
</dbReference>
<evidence type="ECO:0000313" key="10">
    <source>
        <dbReference type="EMBL" id="MBO1325947.1"/>
    </source>
</evidence>
<dbReference type="PANTHER" id="PTHR36964:SF1">
    <property type="entry name" value="PROTEIN-METHIONINE-SULFOXIDE REDUCTASE HEME-BINDING SUBUNIT MSRQ"/>
    <property type="match status" value="1"/>
</dbReference>
<evidence type="ECO:0000256" key="6">
    <source>
        <dbReference type="ARBA" id="ARBA00023136"/>
    </source>
</evidence>
<accession>A0A939KQW9</accession>
<keyword evidence="11" id="KW-1185">Reference proteome</keyword>
<gene>
    <name evidence="10" type="ORF">J2D77_12360</name>
</gene>
<dbReference type="GO" id="GO:0020037">
    <property type="term" value="F:heme binding"/>
    <property type="evidence" value="ECO:0007669"/>
    <property type="project" value="TreeGrafter"/>
</dbReference>
<feature type="domain" description="Ferric oxidoreductase" evidence="9">
    <location>
        <begin position="63"/>
        <end position="175"/>
    </location>
</feature>
<dbReference type="InterPro" id="IPR022837">
    <property type="entry name" value="MsrQ-like"/>
</dbReference>
<comment type="caution">
    <text evidence="10">The sequence shown here is derived from an EMBL/GenBank/DDBJ whole genome shotgun (WGS) entry which is preliminary data.</text>
</comment>
<protein>
    <submittedName>
        <fullName evidence="10">Sulfoxide reductase heme-binding subunit YedZ</fullName>
    </submittedName>
</protein>
<organism evidence="10 11">
    <name type="scientific">Acetobacter garciniae</name>
    <dbReference type="NCBI Taxonomy" id="2817435"/>
    <lineage>
        <taxon>Bacteria</taxon>
        <taxon>Pseudomonadati</taxon>
        <taxon>Pseudomonadota</taxon>
        <taxon>Alphaproteobacteria</taxon>
        <taxon>Acetobacterales</taxon>
        <taxon>Acetobacteraceae</taxon>
        <taxon>Acetobacter</taxon>
    </lineage>
</organism>
<evidence type="ECO:0000256" key="3">
    <source>
        <dbReference type="ARBA" id="ARBA00022692"/>
    </source>
</evidence>
<name>A0A939KQW9_9PROT</name>
<dbReference type="Proteomes" id="UP000664073">
    <property type="component" value="Unassembled WGS sequence"/>
</dbReference>
<proteinExistence type="predicted"/>
<dbReference type="AlphaFoldDB" id="A0A939KQW9"/>